<dbReference type="RefSeq" id="WP_122936817.1">
    <property type="nucleotide sequence ID" value="NZ_JBHSNT010000007.1"/>
</dbReference>
<dbReference type="GO" id="GO:0035556">
    <property type="term" value="P:intracellular signal transduction"/>
    <property type="evidence" value="ECO:0007669"/>
    <property type="project" value="InterPro"/>
</dbReference>
<dbReference type="Pfam" id="PF10851">
    <property type="entry name" value="DUF2652"/>
    <property type="match status" value="1"/>
</dbReference>
<dbReference type="EMBL" id="RHHB01000014">
    <property type="protein sequence ID" value="RNB49835.1"/>
    <property type="molecule type" value="Genomic_DNA"/>
</dbReference>
<dbReference type="InterPro" id="IPR029787">
    <property type="entry name" value="Nucleotide_cyclase"/>
</dbReference>
<dbReference type="Gene3D" id="3.30.70.1230">
    <property type="entry name" value="Nucleotide cyclase"/>
    <property type="match status" value="1"/>
</dbReference>
<protein>
    <submittedName>
        <fullName evidence="2">DUF2652 domain-containing protein</fullName>
    </submittedName>
</protein>
<dbReference type="SUPFAM" id="SSF55073">
    <property type="entry name" value="Nucleotide cyclase"/>
    <property type="match status" value="1"/>
</dbReference>
<dbReference type="PROSITE" id="PS50125">
    <property type="entry name" value="GUANYLATE_CYCLASE_2"/>
    <property type="match status" value="1"/>
</dbReference>
<proteinExistence type="predicted"/>
<gene>
    <name evidence="2" type="ORF">EDM22_09525</name>
</gene>
<dbReference type="Proteomes" id="UP000275048">
    <property type="component" value="Unassembled WGS sequence"/>
</dbReference>
<dbReference type="OrthoDB" id="3815156at2"/>
<organism evidence="2 3">
    <name type="scientific">Agromyces tardus</name>
    <dbReference type="NCBI Taxonomy" id="2583849"/>
    <lineage>
        <taxon>Bacteria</taxon>
        <taxon>Bacillati</taxon>
        <taxon>Actinomycetota</taxon>
        <taxon>Actinomycetes</taxon>
        <taxon>Micrococcales</taxon>
        <taxon>Microbacteriaceae</taxon>
        <taxon>Agromyces</taxon>
    </lineage>
</organism>
<evidence type="ECO:0000313" key="3">
    <source>
        <dbReference type="Proteomes" id="UP000275048"/>
    </source>
</evidence>
<accession>A0A3M8AH59</accession>
<dbReference type="AlphaFoldDB" id="A0A3M8AH59"/>
<dbReference type="GO" id="GO:0004016">
    <property type="term" value="F:adenylate cyclase activity"/>
    <property type="evidence" value="ECO:0007669"/>
    <property type="project" value="UniProtKB-ARBA"/>
</dbReference>
<dbReference type="InterPro" id="IPR001054">
    <property type="entry name" value="A/G_cyclase"/>
</dbReference>
<evidence type="ECO:0000313" key="2">
    <source>
        <dbReference type="EMBL" id="RNB49835.1"/>
    </source>
</evidence>
<dbReference type="InterPro" id="IPR020503">
    <property type="entry name" value="Uncharacterised_Rv2561"/>
</dbReference>
<feature type="domain" description="Guanylate cyclase" evidence="1">
    <location>
        <begin position="20"/>
        <end position="165"/>
    </location>
</feature>
<evidence type="ECO:0000259" key="1">
    <source>
        <dbReference type="PROSITE" id="PS50125"/>
    </source>
</evidence>
<reference evidence="2 3" key="1">
    <citation type="submission" date="2018-10" db="EMBL/GenBank/DDBJ databases">
        <title>Isolation, diversity and antibacterial activity of antinobacteria from the wheat rhizosphere soil.</title>
        <authorList>
            <person name="Sun T."/>
        </authorList>
    </citation>
    <scope>NUCLEOTIDE SEQUENCE [LARGE SCALE GENOMIC DNA]</scope>
    <source>
        <strain evidence="2 3">SJ-23</strain>
    </source>
</reference>
<name>A0A3M8AH59_9MICO</name>
<dbReference type="GO" id="GO:0009190">
    <property type="term" value="P:cyclic nucleotide biosynthetic process"/>
    <property type="evidence" value="ECO:0007669"/>
    <property type="project" value="InterPro"/>
</dbReference>
<comment type="caution">
    <text evidence="2">The sequence shown here is derived from an EMBL/GenBank/DDBJ whole genome shotgun (WGS) entry which is preliminary data.</text>
</comment>
<sequence length="223" mass="23603">MERSEPTGAPVLDAPAGDRYLLLADISGFTSFMASVEEAHGVDFSNGIPAAYSLLGDLLDGVIDALRPDFDLVKLEGDAVFACAPAARLDGRGEAVLERIRAMYRRFVADRTRAIPSSDHICTACPNVAYLDLKVVLHRGLAVRQSVGGGSDMLGPAVTVAHRLLKNRIRERIGYEPYLFATDAAATGLGLAGVGLAHSEEYPGSTAVEGVILELGEPLRPSA</sequence>
<keyword evidence="3" id="KW-1185">Reference proteome</keyword>